<evidence type="ECO:0000256" key="3">
    <source>
        <dbReference type="ARBA" id="ARBA00022692"/>
    </source>
</evidence>
<dbReference type="GO" id="GO:0016020">
    <property type="term" value="C:membrane"/>
    <property type="evidence" value="ECO:0007669"/>
    <property type="project" value="UniProtKB-SubCell"/>
</dbReference>
<name>A0AA35TTK9_GEOBA</name>
<protein>
    <submittedName>
        <fullName evidence="7">Transmembrane protein 50B</fullName>
    </submittedName>
</protein>
<dbReference type="PANTHER" id="PTHR13180">
    <property type="entry name" value="SMALL MEMBRANE PROTEIN-RELATED"/>
    <property type="match status" value="1"/>
</dbReference>
<feature type="transmembrane region" description="Helical" evidence="6">
    <location>
        <begin position="174"/>
        <end position="192"/>
    </location>
</feature>
<dbReference type="Pfam" id="PF05255">
    <property type="entry name" value="UPF0220"/>
    <property type="match status" value="1"/>
</dbReference>
<proteinExistence type="inferred from homology"/>
<evidence type="ECO:0000313" key="8">
    <source>
        <dbReference type="Proteomes" id="UP001174909"/>
    </source>
</evidence>
<keyword evidence="3 6" id="KW-0812">Transmembrane</keyword>
<sequence length="207" mass="22537">MWLSRSGSGMAKAEEKHDRFGSRWNTGIYACLAFPSGRSAYSLCAWFAVGWWFAIDACAERAEPVYAAFHICGIFSTIALLMINAVSTGQVTGDLYTEGCLGRKGARAWLFVGFVLAFGGLIGSLWILVQEFLVPAVTDDCHSTNEGNSTVTVTTSPSLSQSSGNSCPPGFPHWWQGIAFFLQNLFIFLRFVHTTCDCGDFPVKTGC</sequence>
<comment type="similarity">
    <text evidence="2">Belongs to the UPF0220 family.</text>
</comment>
<comment type="caution">
    <text evidence="7">The sequence shown here is derived from an EMBL/GenBank/DDBJ whole genome shotgun (WGS) entry which is preliminary data.</text>
</comment>
<dbReference type="Proteomes" id="UP001174909">
    <property type="component" value="Unassembled WGS sequence"/>
</dbReference>
<feature type="transmembrane region" description="Helical" evidence="6">
    <location>
        <begin position="108"/>
        <end position="129"/>
    </location>
</feature>
<gene>
    <name evidence="7" type="ORF">GBAR_LOCUS29312</name>
</gene>
<evidence type="ECO:0000256" key="2">
    <source>
        <dbReference type="ARBA" id="ARBA00005335"/>
    </source>
</evidence>
<keyword evidence="5 6" id="KW-0472">Membrane</keyword>
<dbReference type="InterPro" id="IPR007919">
    <property type="entry name" value="UPF0220"/>
</dbReference>
<feature type="transmembrane region" description="Helical" evidence="6">
    <location>
        <begin position="65"/>
        <end position="87"/>
    </location>
</feature>
<dbReference type="AlphaFoldDB" id="A0AA35TTK9"/>
<comment type="subcellular location">
    <subcellularLocation>
        <location evidence="1">Membrane</location>
        <topology evidence="1">Multi-pass membrane protein</topology>
    </subcellularLocation>
</comment>
<keyword evidence="8" id="KW-1185">Reference proteome</keyword>
<accession>A0AA35TTK9</accession>
<evidence type="ECO:0000256" key="5">
    <source>
        <dbReference type="ARBA" id="ARBA00023136"/>
    </source>
</evidence>
<organism evidence="7 8">
    <name type="scientific">Geodia barretti</name>
    <name type="common">Barrett's horny sponge</name>
    <dbReference type="NCBI Taxonomy" id="519541"/>
    <lineage>
        <taxon>Eukaryota</taxon>
        <taxon>Metazoa</taxon>
        <taxon>Porifera</taxon>
        <taxon>Demospongiae</taxon>
        <taxon>Heteroscleromorpha</taxon>
        <taxon>Tetractinellida</taxon>
        <taxon>Astrophorina</taxon>
        <taxon>Geodiidae</taxon>
        <taxon>Geodia</taxon>
    </lineage>
</organism>
<evidence type="ECO:0000256" key="6">
    <source>
        <dbReference type="SAM" id="Phobius"/>
    </source>
</evidence>
<evidence type="ECO:0000256" key="4">
    <source>
        <dbReference type="ARBA" id="ARBA00022989"/>
    </source>
</evidence>
<evidence type="ECO:0000313" key="7">
    <source>
        <dbReference type="EMBL" id="CAI8053613.1"/>
    </source>
</evidence>
<feature type="transmembrane region" description="Helical" evidence="6">
    <location>
        <begin position="26"/>
        <end position="53"/>
    </location>
</feature>
<reference evidence="7" key="1">
    <citation type="submission" date="2023-03" db="EMBL/GenBank/DDBJ databases">
        <authorList>
            <person name="Steffen K."/>
            <person name="Cardenas P."/>
        </authorList>
    </citation>
    <scope>NUCLEOTIDE SEQUENCE</scope>
</reference>
<dbReference type="EMBL" id="CASHTH010004108">
    <property type="protein sequence ID" value="CAI8053613.1"/>
    <property type="molecule type" value="Genomic_DNA"/>
</dbReference>
<evidence type="ECO:0000256" key="1">
    <source>
        <dbReference type="ARBA" id="ARBA00004141"/>
    </source>
</evidence>
<keyword evidence="4 6" id="KW-1133">Transmembrane helix</keyword>